<evidence type="ECO:0000313" key="2">
    <source>
        <dbReference type="Proteomes" id="UP000095280"/>
    </source>
</evidence>
<dbReference type="WBParaSite" id="maker-uti_cns_0006483-snap-gene-0.2-mRNA-1">
    <property type="protein sequence ID" value="maker-uti_cns_0006483-snap-gene-0.2-mRNA-1"/>
    <property type="gene ID" value="maker-uti_cns_0006483-snap-gene-0.2"/>
</dbReference>
<protein>
    <submittedName>
        <fullName evidence="3 4">Disintegrin domain-containing protein</fullName>
    </submittedName>
</protein>
<sequence>QLLQRIGLDLFRTQCSSIAMGLLSARSISNCLARSSMPLLIFLLLVVCMRGCLAKHWCGWTFGQCSVTCGDEGVLRRTRVCSCKRNRSSLVVKIKDKFVELINRDCRRLSPQIETVKCPDLPQCDQDRPSANQIIAACIITIVLLCVLFASAKTWVPALYKYYFVDRERRRRRRQQQQQQLRPEQALPRQASLSNQNQQQRRDSSSSDNMSVSFESSNGPGQSIDQPQPELPLEPPPYHDAVYGEVAGEPPPSYTEAVKEQRLQMQQQQQAEETRAATSDTNVDSSVALETAQLPGPSDTSNIV</sequence>
<dbReference type="AlphaFoldDB" id="A0A1I8HJ80"/>
<keyword evidence="2" id="KW-1185">Reference proteome</keyword>
<dbReference type="Proteomes" id="UP000095280">
    <property type="component" value="Unplaced"/>
</dbReference>
<organism evidence="2 3">
    <name type="scientific">Macrostomum lignano</name>
    <dbReference type="NCBI Taxonomy" id="282301"/>
    <lineage>
        <taxon>Eukaryota</taxon>
        <taxon>Metazoa</taxon>
        <taxon>Spiralia</taxon>
        <taxon>Lophotrochozoa</taxon>
        <taxon>Platyhelminthes</taxon>
        <taxon>Rhabditophora</taxon>
        <taxon>Macrostomorpha</taxon>
        <taxon>Macrostomida</taxon>
        <taxon>Macrostomidae</taxon>
        <taxon>Macrostomum</taxon>
    </lineage>
</organism>
<reference evidence="3 4" key="1">
    <citation type="submission" date="2016-11" db="UniProtKB">
        <authorList>
            <consortium name="WormBaseParasite"/>
        </authorList>
    </citation>
    <scope>IDENTIFICATION</scope>
</reference>
<feature type="compositionally biased region" description="Pro residues" evidence="1">
    <location>
        <begin position="229"/>
        <end position="238"/>
    </location>
</feature>
<accession>A0A1I8HJ80</accession>
<feature type="compositionally biased region" description="Low complexity" evidence="1">
    <location>
        <begin position="176"/>
        <end position="199"/>
    </location>
</feature>
<evidence type="ECO:0000313" key="4">
    <source>
        <dbReference type="WBParaSite" id="maker-uti_cns_0009922-snap-gene-0.2-mRNA-1"/>
    </source>
</evidence>
<feature type="compositionally biased region" description="Low complexity" evidence="1">
    <location>
        <begin position="206"/>
        <end position="218"/>
    </location>
</feature>
<feature type="compositionally biased region" description="Polar residues" evidence="1">
    <location>
        <begin position="276"/>
        <end position="285"/>
    </location>
</feature>
<proteinExistence type="predicted"/>
<name>A0A1I8HJ80_9PLAT</name>
<evidence type="ECO:0000313" key="3">
    <source>
        <dbReference type="WBParaSite" id="maker-uti_cns_0006483-snap-gene-0.2-mRNA-1"/>
    </source>
</evidence>
<dbReference type="WBParaSite" id="maker-uti_cns_0009922-snap-gene-0.2-mRNA-1">
    <property type="protein sequence ID" value="maker-uti_cns_0009922-snap-gene-0.2-mRNA-1"/>
    <property type="gene ID" value="maker-uti_cns_0009922-snap-gene-0.2"/>
</dbReference>
<evidence type="ECO:0000256" key="1">
    <source>
        <dbReference type="SAM" id="MobiDB-lite"/>
    </source>
</evidence>
<feature type="region of interest" description="Disordered" evidence="1">
    <location>
        <begin position="174"/>
        <end position="304"/>
    </location>
</feature>